<sequence length="95" mass="10494">MEEAVSTVRTYAAATNATRSPLDSIFGATAISVAESKPADNVSDNRRQSSNCTFCQRFGPAAQRCGHKPPLRFPKSRGYWPPCRQTNQRFTAARE</sequence>
<name>A0A8S9YHL1_9TREM</name>
<dbReference type="OrthoDB" id="6305614at2759"/>
<comment type="caution">
    <text evidence="2">The sequence shown here is derived from an EMBL/GenBank/DDBJ whole genome shotgun (WGS) entry which is preliminary data.</text>
</comment>
<accession>A0A8S9YHL1</accession>
<reference evidence="2" key="1">
    <citation type="submission" date="2019-07" db="EMBL/GenBank/DDBJ databases">
        <title>Annotation for the trematode Paragonimus miyazaki's.</title>
        <authorList>
            <person name="Choi Y.-J."/>
        </authorList>
    </citation>
    <scope>NUCLEOTIDE SEQUENCE</scope>
    <source>
        <strain evidence="2">Japan</strain>
    </source>
</reference>
<dbReference type="Proteomes" id="UP000822476">
    <property type="component" value="Unassembled WGS sequence"/>
</dbReference>
<proteinExistence type="predicted"/>
<evidence type="ECO:0000313" key="2">
    <source>
        <dbReference type="EMBL" id="KAF7234985.1"/>
    </source>
</evidence>
<feature type="region of interest" description="Disordered" evidence="1">
    <location>
        <begin position="76"/>
        <end position="95"/>
    </location>
</feature>
<protein>
    <submittedName>
        <fullName evidence="2">Uncharacterized protein</fullName>
    </submittedName>
</protein>
<keyword evidence="3" id="KW-1185">Reference proteome</keyword>
<dbReference type="AlphaFoldDB" id="A0A8S9YHL1"/>
<dbReference type="EMBL" id="JTDE01008404">
    <property type="protein sequence ID" value="KAF7234985.1"/>
    <property type="molecule type" value="Genomic_DNA"/>
</dbReference>
<feature type="compositionally biased region" description="Polar residues" evidence="1">
    <location>
        <begin position="84"/>
        <end position="95"/>
    </location>
</feature>
<gene>
    <name evidence="2" type="ORF">EG68_10027</name>
</gene>
<organism evidence="2 3">
    <name type="scientific">Paragonimus skrjabini miyazakii</name>
    <dbReference type="NCBI Taxonomy" id="59628"/>
    <lineage>
        <taxon>Eukaryota</taxon>
        <taxon>Metazoa</taxon>
        <taxon>Spiralia</taxon>
        <taxon>Lophotrochozoa</taxon>
        <taxon>Platyhelminthes</taxon>
        <taxon>Trematoda</taxon>
        <taxon>Digenea</taxon>
        <taxon>Plagiorchiida</taxon>
        <taxon>Troglotremata</taxon>
        <taxon>Troglotrematidae</taxon>
        <taxon>Paragonimus</taxon>
    </lineage>
</organism>
<evidence type="ECO:0000313" key="3">
    <source>
        <dbReference type="Proteomes" id="UP000822476"/>
    </source>
</evidence>
<evidence type="ECO:0000256" key="1">
    <source>
        <dbReference type="SAM" id="MobiDB-lite"/>
    </source>
</evidence>